<keyword evidence="3" id="KW-0150">Chloroplast</keyword>
<name>A0A1Z1MF81_9FLOR</name>
<organism evidence="3">
    <name type="scientific">Herposiphonia versicolor</name>
    <dbReference type="NCBI Taxonomy" id="2007163"/>
    <lineage>
        <taxon>Eukaryota</taxon>
        <taxon>Rhodophyta</taxon>
        <taxon>Florideophyceae</taxon>
        <taxon>Rhodymeniophycidae</taxon>
        <taxon>Ceramiales</taxon>
        <taxon>Rhodomelaceae</taxon>
        <taxon>Herposiphonieae</taxon>
        <taxon>Herposiphonia</taxon>
    </lineage>
</organism>
<sequence length="88" mass="10623">MDNHYFVIRIINKCKIEVRYFHYFISVSNFYSYPVCFIVSFDKLVYLFKLLSICSFVNVSSTQHKMYLGKELHKAYIAIKLNQMYIQD</sequence>
<evidence type="ECO:0000259" key="2">
    <source>
        <dbReference type="Pfam" id="PF14251"/>
    </source>
</evidence>
<keyword evidence="3" id="KW-0934">Plastid</keyword>
<gene>
    <name evidence="3" type="primary">ConsOrf2</name>
</gene>
<evidence type="ECO:0000313" key="3">
    <source>
        <dbReference type="EMBL" id="ARW64737.1"/>
    </source>
</evidence>
<dbReference type="GeneID" id="33357836"/>
<feature type="transmembrane region" description="Helical" evidence="1">
    <location>
        <begin position="20"/>
        <end position="41"/>
    </location>
</feature>
<evidence type="ECO:0000256" key="1">
    <source>
        <dbReference type="SAM" id="Phobius"/>
    </source>
</evidence>
<protein>
    <recommendedName>
        <fullName evidence="2">DUF4346 domain-containing protein</fullName>
    </recommendedName>
</protein>
<reference evidence="3" key="1">
    <citation type="journal article" date="2017" name="J. Phycol.">
        <title>Analysis of chloroplast genomes and a supermatrix inform reclassification of the Rhodomelaceae (Rhodophyta).</title>
        <authorList>
            <person name="Diaz-Tapia P."/>
            <person name="Maggs C.A."/>
            <person name="West J.A."/>
            <person name="Verbruggen H."/>
        </authorList>
    </citation>
    <scope>NUCLEOTIDE SEQUENCE</scope>
    <source>
        <strain evidence="3">PD852</strain>
    </source>
</reference>
<feature type="domain" description="DUF4346" evidence="2">
    <location>
        <begin position="52"/>
        <end position="88"/>
    </location>
</feature>
<dbReference type="EMBL" id="MF101434">
    <property type="protein sequence ID" value="ARW64737.1"/>
    <property type="molecule type" value="Genomic_DNA"/>
</dbReference>
<dbReference type="InterPro" id="IPR025595">
    <property type="entry name" value="PterinBD-DUF4346"/>
</dbReference>
<accession>A0A1Z1MF81</accession>
<dbReference type="Pfam" id="PF14251">
    <property type="entry name" value="PterinBD-DUF4346"/>
    <property type="match status" value="1"/>
</dbReference>
<proteinExistence type="predicted"/>
<dbReference type="RefSeq" id="YP_009395757.1">
    <property type="nucleotide sequence ID" value="NC_035279.1"/>
</dbReference>
<keyword evidence="1" id="KW-0812">Transmembrane</keyword>
<dbReference type="AlphaFoldDB" id="A0A1Z1MF81"/>
<keyword evidence="1" id="KW-0472">Membrane</keyword>
<keyword evidence="1" id="KW-1133">Transmembrane helix</keyword>
<geneLocation type="chloroplast" evidence="3"/>